<protein>
    <submittedName>
        <fullName evidence="2">Uncharacterized protein</fullName>
    </submittedName>
</protein>
<dbReference type="Proteomes" id="UP000092666">
    <property type="component" value="Unassembled WGS sequence"/>
</dbReference>
<dbReference type="AlphaFoldDB" id="A0A1B9H3K8"/>
<feature type="compositionally biased region" description="Pro residues" evidence="1">
    <location>
        <begin position="29"/>
        <end position="40"/>
    </location>
</feature>
<keyword evidence="3" id="KW-1185">Reference proteome</keyword>
<gene>
    <name evidence="2" type="ORF">I316_00054</name>
</gene>
<accession>A0A1B9H3K8</accession>
<evidence type="ECO:0000256" key="1">
    <source>
        <dbReference type="SAM" id="MobiDB-lite"/>
    </source>
</evidence>
<name>A0A1B9H3K8_9TREE</name>
<dbReference type="EMBL" id="KI669492">
    <property type="protein sequence ID" value="OCF37830.1"/>
    <property type="molecule type" value="Genomic_DNA"/>
</dbReference>
<organism evidence="2 3">
    <name type="scientific">Kwoniella heveanensis BCC8398</name>
    <dbReference type="NCBI Taxonomy" id="1296120"/>
    <lineage>
        <taxon>Eukaryota</taxon>
        <taxon>Fungi</taxon>
        <taxon>Dikarya</taxon>
        <taxon>Basidiomycota</taxon>
        <taxon>Agaricomycotina</taxon>
        <taxon>Tremellomycetes</taxon>
        <taxon>Tremellales</taxon>
        <taxon>Cryptococcaceae</taxon>
        <taxon>Kwoniella</taxon>
    </lineage>
</organism>
<reference evidence="3" key="2">
    <citation type="submission" date="2013-12" db="EMBL/GenBank/DDBJ databases">
        <title>Evolution of pathogenesis and genome organization in the Tremellales.</title>
        <authorList>
            <person name="Cuomo C."/>
            <person name="Litvintseva A."/>
            <person name="Heitman J."/>
            <person name="Chen Y."/>
            <person name="Sun S."/>
            <person name="Springer D."/>
            <person name="Dromer F."/>
            <person name="Young S."/>
            <person name="Zeng Q."/>
            <person name="Chapman S."/>
            <person name="Gujja S."/>
            <person name="Saif S."/>
            <person name="Birren B."/>
        </authorList>
    </citation>
    <scope>NUCLEOTIDE SEQUENCE [LARGE SCALE GENOMIC DNA]</scope>
    <source>
        <strain evidence="3">BCC8398</strain>
    </source>
</reference>
<reference evidence="2 3" key="1">
    <citation type="submission" date="2013-07" db="EMBL/GenBank/DDBJ databases">
        <title>The Genome Sequence of Cryptococcus heveanensis BCC8398.</title>
        <authorList>
            <consortium name="The Broad Institute Genome Sequencing Platform"/>
            <person name="Cuomo C."/>
            <person name="Litvintseva A."/>
            <person name="Chen Y."/>
            <person name="Heitman J."/>
            <person name="Sun S."/>
            <person name="Springer D."/>
            <person name="Dromer F."/>
            <person name="Young S.K."/>
            <person name="Zeng Q."/>
            <person name="Gargeya S."/>
            <person name="Fitzgerald M."/>
            <person name="Abouelleil A."/>
            <person name="Alvarado L."/>
            <person name="Berlin A.M."/>
            <person name="Chapman S.B."/>
            <person name="Dewar J."/>
            <person name="Goldberg J."/>
            <person name="Griggs A."/>
            <person name="Gujja S."/>
            <person name="Hansen M."/>
            <person name="Howarth C."/>
            <person name="Imamovic A."/>
            <person name="Larimer J."/>
            <person name="McCowan C."/>
            <person name="Murphy C."/>
            <person name="Pearson M."/>
            <person name="Priest M."/>
            <person name="Roberts A."/>
            <person name="Saif S."/>
            <person name="Shea T."/>
            <person name="Sykes S."/>
            <person name="Wortman J."/>
            <person name="Nusbaum C."/>
            <person name="Birren B."/>
        </authorList>
    </citation>
    <scope>NUCLEOTIDE SEQUENCE [LARGE SCALE GENOMIC DNA]</scope>
    <source>
        <strain evidence="2 3">BCC8398</strain>
    </source>
</reference>
<sequence>MHPAVNANFQHLPTRIFPHVPLPAVSPTRSPPPAPAPAPSQSPITSEKGRLHATSGLGLGLGLDSISEPEEVAHIITELQEGGPMIPLERKRALLVLLGIEPPPES</sequence>
<proteinExistence type="predicted"/>
<feature type="region of interest" description="Disordered" evidence="1">
    <location>
        <begin position="20"/>
        <end position="57"/>
    </location>
</feature>
<evidence type="ECO:0000313" key="3">
    <source>
        <dbReference type="Proteomes" id="UP000092666"/>
    </source>
</evidence>
<evidence type="ECO:0000313" key="2">
    <source>
        <dbReference type="EMBL" id="OCF37830.1"/>
    </source>
</evidence>